<sequence length="300" mass="33747">MSRVVTVAATQMACDNDRLSNIERAEALVRQAHSQGAQIILLQELFETPYFCKKHKAEYLSLATTVDENPAIAHFSRLAAELEVVLPICFYELSGQARFNSVVMIDADGRVLPNLYRKSHIPDGWAYSEKFYFSPGDTGFQVWDTRYARIGLGICWDQWFPETARCLALQGAELIFYPTAIGSEPQDAGLDSRRHWQRTQQGHAAANLTPVIASNRVGTEWEDEVSITFYGSSFIANQHGELVAEADQQSETVLVHSFDLDELARMRRGWGVFRDRRPELYGALATFDGRSSAFVGKQVK</sequence>
<dbReference type="NCBIfam" id="TIGR03381">
    <property type="entry name" value="agmatine_aguB"/>
    <property type="match status" value="1"/>
</dbReference>
<evidence type="ECO:0000256" key="2">
    <source>
        <dbReference type="ARBA" id="ARBA00034122"/>
    </source>
</evidence>
<comment type="caution">
    <text evidence="4">The sequence shown here is derived from an EMBL/GenBank/DDBJ whole genome shotgun (WGS) entry which is preliminary data.</text>
</comment>
<dbReference type="PATRIC" id="fig|1232683.4.peg.2629"/>
<dbReference type="STRING" id="1232683.ADIMK_2676"/>
<dbReference type="eggNOG" id="COG0388">
    <property type="taxonomic scope" value="Bacteria"/>
</dbReference>
<comment type="similarity">
    <text evidence="2">Belongs to the carbon-nitrogen hydrolase superfamily.</text>
</comment>
<reference evidence="4 5" key="1">
    <citation type="submission" date="2014-04" db="EMBL/GenBank/DDBJ databases">
        <title>Marinobacterium kochiensis sp. nov., isolated from sediment sample collected from Kochi backwaters in Kerala, India.</title>
        <authorList>
            <person name="Singh A."/>
            <person name="Pinnaka A.K."/>
        </authorList>
    </citation>
    <scope>NUCLEOTIDE SEQUENCE [LARGE SCALE GENOMIC DNA]</scope>
    <source>
        <strain evidence="4 5">AK27</strain>
    </source>
</reference>
<dbReference type="AlphaFoldDB" id="A0A081FX97"/>
<dbReference type="InterPro" id="IPR036526">
    <property type="entry name" value="C-N_Hydrolase_sf"/>
</dbReference>
<dbReference type="CDD" id="cd07573">
    <property type="entry name" value="CPA"/>
    <property type="match status" value="1"/>
</dbReference>
<dbReference type="PANTHER" id="PTHR43674:SF2">
    <property type="entry name" value="BETA-UREIDOPROPIONASE"/>
    <property type="match status" value="1"/>
</dbReference>
<evidence type="ECO:0000256" key="1">
    <source>
        <dbReference type="ARBA" id="ARBA00022801"/>
    </source>
</evidence>
<proteinExistence type="inferred from homology"/>
<dbReference type="InterPro" id="IPR017755">
    <property type="entry name" value="N-carbamoylputrescine_amidase"/>
</dbReference>
<dbReference type="EMBL" id="JMQN01000040">
    <property type="protein sequence ID" value="KEA63152.1"/>
    <property type="molecule type" value="Genomic_DNA"/>
</dbReference>
<protein>
    <submittedName>
        <fullName evidence="4">N-carbamoylputrescine amidase</fullName>
    </submittedName>
</protein>
<keyword evidence="5" id="KW-1185">Reference proteome</keyword>
<dbReference type="GO" id="GO:0033388">
    <property type="term" value="P:putrescine biosynthetic process from arginine"/>
    <property type="evidence" value="ECO:0007669"/>
    <property type="project" value="TreeGrafter"/>
</dbReference>
<dbReference type="SUPFAM" id="SSF56317">
    <property type="entry name" value="Carbon-nitrogen hydrolase"/>
    <property type="match status" value="1"/>
</dbReference>
<dbReference type="Pfam" id="PF00795">
    <property type="entry name" value="CN_hydrolase"/>
    <property type="match status" value="1"/>
</dbReference>
<dbReference type="PROSITE" id="PS50263">
    <property type="entry name" value="CN_HYDROLASE"/>
    <property type="match status" value="1"/>
</dbReference>
<evidence type="ECO:0000313" key="5">
    <source>
        <dbReference type="Proteomes" id="UP000028252"/>
    </source>
</evidence>
<organism evidence="4 5">
    <name type="scientific">Marinobacterium lacunae</name>
    <dbReference type="NCBI Taxonomy" id="1232683"/>
    <lineage>
        <taxon>Bacteria</taxon>
        <taxon>Pseudomonadati</taxon>
        <taxon>Pseudomonadota</taxon>
        <taxon>Gammaproteobacteria</taxon>
        <taxon>Oceanospirillales</taxon>
        <taxon>Oceanospirillaceae</taxon>
        <taxon>Marinobacterium</taxon>
    </lineage>
</organism>
<accession>A0A081FX97</accession>
<dbReference type="InterPro" id="IPR003010">
    <property type="entry name" value="C-N_Hydrolase"/>
</dbReference>
<dbReference type="InterPro" id="IPR050345">
    <property type="entry name" value="Aliph_Amidase/BUP"/>
</dbReference>
<dbReference type="OrthoDB" id="9811121at2"/>
<evidence type="ECO:0000313" key="4">
    <source>
        <dbReference type="EMBL" id="KEA63152.1"/>
    </source>
</evidence>
<dbReference type="GO" id="GO:0050126">
    <property type="term" value="F:N-carbamoylputrescine amidase activity"/>
    <property type="evidence" value="ECO:0007669"/>
    <property type="project" value="InterPro"/>
</dbReference>
<name>A0A081FX97_9GAMM</name>
<gene>
    <name evidence="4" type="ORF">ADIMK_2676</name>
</gene>
<dbReference type="PANTHER" id="PTHR43674">
    <property type="entry name" value="NITRILASE C965.09-RELATED"/>
    <property type="match status" value="1"/>
</dbReference>
<feature type="domain" description="CN hydrolase" evidence="3">
    <location>
        <begin position="5"/>
        <end position="260"/>
    </location>
</feature>
<evidence type="ECO:0000259" key="3">
    <source>
        <dbReference type="PROSITE" id="PS50263"/>
    </source>
</evidence>
<dbReference type="Proteomes" id="UP000028252">
    <property type="component" value="Unassembled WGS sequence"/>
</dbReference>
<dbReference type="Gene3D" id="3.60.110.10">
    <property type="entry name" value="Carbon-nitrogen hydrolase"/>
    <property type="match status" value="1"/>
</dbReference>
<dbReference type="RefSeq" id="WP_036189042.1">
    <property type="nucleotide sequence ID" value="NZ_JMQN01000040.1"/>
</dbReference>
<keyword evidence="1" id="KW-0378">Hydrolase</keyword>